<reference evidence="1 2" key="2">
    <citation type="submission" date="2018-11" db="EMBL/GenBank/DDBJ databases">
        <authorList>
            <consortium name="Pathogen Informatics"/>
        </authorList>
    </citation>
    <scope>NUCLEOTIDE SEQUENCE [LARGE SCALE GENOMIC DNA]</scope>
</reference>
<dbReference type="SUPFAM" id="SSF53649">
    <property type="entry name" value="Alkaline phosphatase-like"/>
    <property type="match status" value="1"/>
</dbReference>
<dbReference type="InterPro" id="IPR017850">
    <property type="entry name" value="Alkaline_phosphatase_core_sf"/>
</dbReference>
<dbReference type="EMBL" id="UYRT01094263">
    <property type="protein sequence ID" value="VDN39484.1"/>
    <property type="molecule type" value="Genomic_DNA"/>
</dbReference>
<protein>
    <submittedName>
        <fullName evidence="3">Sulfatase domain-containing protein</fullName>
    </submittedName>
</protein>
<keyword evidence="2" id="KW-1185">Reference proteome</keyword>
<dbReference type="PANTHER" id="PTHR10151">
    <property type="entry name" value="ECTONUCLEOTIDE PYROPHOSPHATASE/PHOSPHODIESTERASE"/>
    <property type="match status" value="1"/>
</dbReference>
<sequence>MYAENHGFGADYMWDREKNRAFRKGVTNSTDNKWWWSGDIAPAWYTAGKSNIDVHCYWIPGCDLPFRDMIVRVPRERKYSGSDPEQTNAVESYFPEIVERIVKYQSYKQQFFLLRYAGVQAALETFGRHSGEAKQALKAVDHHLLQLQVFKC</sequence>
<gene>
    <name evidence="1" type="ORF">GPUH_LOCUS22108</name>
</gene>
<dbReference type="Pfam" id="PF01663">
    <property type="entry name" value="Phosphodiest"/>
    <property type="match status" value="1"/>
</dbReference>
<dbReference type="OrthoDB" id="415411at2759"/>
<dbReference type="InterPro" id="IPR002591">
    <property type="entry name" value="Phosphodiest/P_Trfase"/>
</dbReference>
<organism evidence="3">
    <name type="scientific">Gongylonema pulchrum</name>
    <dbReference type="NCBI Taxonomy" id="637853"/>
    <lineage>
        <taxon>Eukaryota</taxon>
        <taxon>Metazoa</taxon>
        <taxon>Ecdysozoa</taxon>
        <taxon>Nematoda</taxon>
        <taxon>Chromadorea</taxon>
        <taxon>Rhabditida</taxon>
        <taxon>Spirurina</taxon>
        <taxon>Spiruromorpha</taxon>
        <taxon>Spiruroidea</taxon>
        <taxon>Gongylonematidae</taxon>
        <taxon>Gongylonema</taxon>
    </lineage>
</organism>
<dbReference type="Proteomes" id="UP000271098">
    <property type="component" value="Unassembled WGS sequence"/>
</dbReference>
<evidence type="ECO:0000313" key="1">
    <source>
        <dbReference type="EMBL" id="VDN39484.1"/>
    </source>
</evidence>
<proteinExistence type="predicted"/>
<dbReference type="AlphaFoldDB" id="A0A183EMB9"/>
<reference evidence="3" key="1">
    <citation type="submission" date="2016-06" db="UniProtKB">
        <authorList>
            <consortium name="WormBaseParasite"/>
        </authorList>
    </citation>
    <scope>IDENTIFICATION</scope>
</reference>
<evidence type="ECO:0000313" key="2">
    <source>
        <dbReference type="Proteomes" id="UP000271098"/>
    </source>
</evidence>
<accession>A0A183EMB9</accession>
<evidence type="ECO:0000313" key="3">
    <source>
        <dbReference type="WBParaSite" id="GPUH_0002213701-mRNA-1"/>
    </source>
</evidence>
<name>A0A183EMB9_9BILA</name>
<dbReference type="PANTHER" id="PTHR10151:SF111">
    <property type="entry name" value="CHOLINE-SPECIFIC GLYCEROPHOSPHODIESTER PHOSPHODIESTERASE"/>
    <property type="match status" value="1"/>
</dbReference>
<dbReference type="Gene3D" id="3.40.720.10">
    <property type="entry name" value="Alkaline Phosphatase, subunit A"/>
    <property type="match status" value="1"/>
</dbReference>
<dbReference type="WBParaSite" id="GPUH_0002213701-mRNA-1">
    <property type="protein sequence ID" value="GPUH_0002213701-mRNA-1"/>
    <property type="gene ID" value="GPUH_0002213701"/>
</dbReference>